<gene>
    <name evidence="2" type="ORF">HBF25_11930</name>
</gene>
<evidence type="ECO:0000259" key="1">
    <source>
        <dbReference type="Pfam" id="PF11706"/>
    </source>
</evidence>
<organism evidence="2 3">
    <name type="scientific">Luteibacter anthropi</name>
    <dbReference type="NCBI Taxonomy" id="564369"/>
    <lineage>
        <taxon>Bacteria</taxon>
        <taxon>Pseudomonadati</taxon>
        <taxon>Pseudomonadota</taxon>
        <taxon>Gammaproteobacteria</taxon>
        <taxon>Lysobacterales</taxon>
        <taxon>Rhodanobacteraceae</taxon>
        <taxon>Luteibacter</taxon>
    </lineage>
</organism>
<dbReference type="AlphaFoldDB" id="A0A7X5ZIN8"/>
<name>A0A7X5ZIN8_9GAMM</name>
<evidence type="ECO:0000313" key="3">
    <source>
        <dbReference type="Proteomes" id="UP000490980"/>
    </source>
</evidence>
<dbReference type="InterPro" id="IPR023286">
    <property type="entry name" value="ABATE_dom_sf"/>
</dbReference>
<evidence type="ECO:0000313" key="2">
    <source>
        <dbReference type="EMBL" id="NII07098.1"/>
    </source>
</evidence>
<dbReference type="Gene3D" id="1.10.3300.10">
    <property type="entry name" value="Jann2411-like domain"/>
    <property type="match status" value="1"/>
</dbReference>
<dbReference type="Pfam" id="PF11706">
    <property type="entry name" value="zf-CGNR"/>
    <property type="match status" value="1"/>
</dbReference>
<accession>A0A7X5ZIN8</accession>
<dbReference type="InterPro" id="IPR010852">
    <property type="entry name" value="ABATE"/>
</dbReference>
<feature type="domain" description="Zinc finger CGNR" evidence="1">
    <location>
        <begin position="147"/>
        <end position="189"/>
    </location>
</feature>
<dbReference type="InterPro" id="IPR021005">
    <property type="entry name" value="Znf_CGNR"/>
</dbReference>
<protein>
    <recommendedName>
        <fullName evidence="1">Zinc finger CGNR domain-containing protein</fullName>
    </recommendedName>
</protein>
<dbReference type="RefSeq" id="WP_166948691.1">
    <property type="nucleotide sequence ID" value="NZ_JAARLZ010000006.1"/>
</dbReference>
<dbReference type="PANTHER" id="PTHR35525">
    <property type="entry name" value="BLL6575 PROTEIN"/>
    <property type="match status" value="1"/>
</dbReference>
<dbReference type="SUPFAM" id="SSF160904">
    <property type="entry name" value="Jann2411-like"/>
    <property type="match status" value="1"/>
</dbReference>
<dbReference type="EMBL" id="JAARLZ010000006">
    <property type="protein sequence ID" value="NII07098.1"/>
    <property type="molecule type" value="Genomic_DNA"/>
</dbReference>
<dbReference type="Pfam" id="PF07336">
    <property type="entry name" value="ABATE"/>
    <property type="match status" value="1"/>
</dbReference>
<reference evidence="2 3" key="1">
    <citation type="submission" date="2020-03" db="EMBL/GenBank/DDBJ databases">
        <authorList>
            <person name="Lai Q."/>
        </authorList>
    </citation>
    <scope>NUCLEOTIDE SEQUENCE [LARGE SCALE GENOMIC DNA]</scope>
    <source>
        <strain evidence="2 3">CCUG 25036</strain>
    </source>
</reference>
<comment type="caution">
    <text evidence="2">The sequence shown here is derived from an EMBL/GenBank/DDBJ whole genome shotgun (WGS) entry which is preliminary data.</text>
</comment>
<proteinExistence type="predicted"/>
<keyword evidence="3" id="KW-1185">Reference proteome</keyword>
<sequence>MNTVDIPAPLFLGDDLALDFINSAYGVGEAYRDHFDSSQGVIRWLEAAGLPVRTLAPEAGAALQRAALDLRTCALSLVEKRKRDERGNPETLNRVLSLGQAWHELVWERDEAPSLVLRQGAHSPEALLLPVAEALAALLANADFHLVRQCEGDACTLWFHDRTKAHHRRWCSQATCGNRMKVAAYRARKRG</sequence>
<dbReference type="PANTHER" id="PTHR35525:SF3">
    <property type="entry name" value="BLL6575 PROTEIN"/>
    <property type="match status" value="1"/>
</dbReference>
<dbReference type="Proteomes" id="UP000490980">
    <property type="component" value="Unassembled WGS sequence"/>
</dbReference>